<evidence type="ECO:0000256" key="2">
    <source>
        <dbReference type="SAM" id="Phobius"/>
    </source>
</evidence>
<evidence type="ECO:0000313" key="4">
    <source>
        <dbReference type="Proteomes" id="UP001491310"/>
    </source>
</evidence>
<feature type="transmembrane region" description="Helical" evidence="2">
    <location>
        <begin position="46"/>
        <end position="64"/>
    </location>
</feature>
<sequence length="372" mass="40420">MANWGRRVNFLTWIALVCALVFWVIGLSGLAALSRIYQDPNNAEQLQWWIIWFQLGALFAAALVQYKEWFGARGVIMGLMCVLTAMLMTQTNVANYQRQMAGATVPYYDTNPLLQQTHDIAAAMASQAIRGARAGGGPGDSARPIGGDPRQQQQPGFPGGSQPVGGGSGGGEAQLAGGGGNGRRRLLSAGTDTVQRRANVVFLGFLFLTLADLALLVLFGVQHPHSKERSPRLYISSAVDQQQAPHAQYKDGPMEGVTLQVTAMPMRQGLKPENRTQSGVSLRFDGSRAASASVVPMRQPSRQLSGNFPFKLERMDSRQAARESPMREARVTRLGSRQMSDAGLLGIRMEGTPQHHQLPMAPIPCRQSLERV</sequence>
<evidence type="ECO:0000313" key="3">
    <source>
        <dbReference type="EMBL" id="KAK9918462.1"/>
    </source>
</evidence>
<feature type="transmembrane region" description="Helical" evidence="2">
    <location>
        <begin position="200"/>
        <end position="221"/>
    </location>
</feature>
<feature type="compositionally biased region" description="Gly residues" evidence="1">
    <location>
        <begin position="157"/>
        <end position="181"/>
    </location>
</feature>
<feature type="region of interest" description="Disordered" evidence="1">
    <location>
        <begin position="132"/>
        <end position="184"/>
    </location>
</feature>
<accession>A0ABR2Z3I2</accession>
<feature type="compositionally biased region" description="Basic and acidic residues" evidence="1">
    <location>
        <begin position="316"/>
        <end position="331"/>
    </location>
</feature>
<feature type="compositionally biased region" description="Low complexity" evidence="1">
    <location>
        <begin position="140"/>
        <end position="156"/>
    </location>
</feature>
<feature type="transmembrane region" description="Helical" evidence="2">
    <location>
        <begin position="12"/>
        <end position="34"/>
    </location>
</feature>
<keyword evidence="4" id="KW-1185">Reference proteome</keyword>
<organism evidence="3 4">
    <name type="scientific">Coccomyxa subellipsoidea</name>
    <dbReference type="NCBI Taxonomy" id="248742"/>
    <lineage>
        <taxon>Eukaryota</taxon>
        <taxon>Viridiplantae</taxon>
        <taxon>Chlorophyta</taxon>
        <taxon>core chlorophytes</taxon>
        <taxon>Trebouxiophyceae</taxon>
        <taxon>Trebouxiophyceae incertae sedis</taxon>
        <taxon>Coccomyxaceae</taxon>
        <taxon>Coccomyxa</taxon>
    </lineage>
</organism>
<reference evidence="3 4" key="1">
    <citation type="journal article" date="2024" name="Nat. Commun.">
        <title>Phylogenomics reveals the evolutionary origins of lichenization in chlorophyte algae.</title>
        <authorList>
            <person name="Puginier C."/>
            <person name="Libourel C."/>
            <person name="Otte J."/>
            <person name="Skaloud P."/>
            <person name="Haon M."/>
            <person name="Grisel S."/>
            <person name="Petersen M."/>
            <person name="Berrin J.G."/>
            <person name="Delaux P.M."/>
            <person name="Dal Grande F."/>
            <person name="Keller J."/>
        </authorList>
    </citation>
    <scope>NUCLEOTIDE SEQUENCE [LARGE SCALE GENOMIC DNA]</scope>
    <source>
        <strain evidence="3 4">SAG 216-7</strain>
    </source>
</reference>
<evidence type="ECO:0000256" key="1">
    <source>
        <dbReference type="SAM" id="MobiDB-lite"/>
    </source>
</evidence>
<keyword evidence="2" id="KW-0472">Membrane</keyword>
<name>A0ABR2Z3I2_9CHLO</name>
<gene>
    <name evidence="3" type="ORF">WJX75_004233</name>
</gene>
<feature type="transmembrane region" description="Helical" evidence="2">
    <location>
        <begin position="70"/>
        <end position="89"/>
    </location>
</feature>
<proteinExistence type="predicted"/>
<protein>
    <submittedName>
        <fullName evidence="3">Uncharacterized protein</fullName>
    </submittedName>
</protein>
<keyword evidence="2" id="KW-1133">Transmembrane helix</keyword>
<dbReference type="Proteomes" id="UP001491310">
    <property type="component" value="Unassembled WGS sequence"/>
</dbReference>
<feature type="region of interest" description="Disordered" evidence="1">
    <location>
        <begin position="316"/>
        <end position="336"/>
    </location>
</feature>
<comment type="caution">
    <text evidence="3">The sequence shown here is derived from an EMBL/GenBank/DDBJ whole genome shotgun (WGS) entry which is preliminary data.</text>
</comment>
<keyword evidence="2" id="KW-0812">Transmembrane</keyword>
<dbReference type="EMBL" id="JALJOT010000001">
    <property type="protein sequence ID" value="KAK9918462.1"/>
    <property type="molecule type" value="Genomic_DNA"/>
</dbReference>